<feature type="domain" description="IPT/TIG" evidence="12">
    <location>
        <begin position="533"/>
        <end position="627"/>
    </location>
</feature>
<reference evidence="14" key="1">
    <citation type="journal article" date="2021" name="Genome Biol. Evol.">
        <title>A High-Quality Reference Genome for a Parasitic Bivalve with Doubly Uniparental Inheritance (Bivalvia: Unionida).</title>
        <authorList>
            <person name="Smith C.H."/>
        </authorList>
    </citation>
    <scope>NUCLEOTIDE SEQUENCE</scope>
    <source>
        <strain evidence="14">CHS0354</strain>
    </source>
</reference>
<feature type="chain" id="PRO_5042073982" description="adenosine deaminase" evidence="10">
    <location>
        <begin position="18"/>
        <end position="639"/>
    </location>
</feature>
<dbReference type="PANTHER" id="PTHR11409:SF39">
    <property type="entry name" value="ADENOSINE DEAMINASE 2"/>
    <property type="match status" value="1"/>
</dbReference>
<dbReference type="EMBL" id="JAEAOA010002212">
    <property type="protein sequence ID" value="KAK3592689.1"/>
    <property type="molecule type" value="Genomic_DNA"/>
</dbReference>
<keyword evidence="8" id="KW-0378">Hydrolase</keyword>
<dbReference type="SUPFAM" id="SSF51556">
    <property type="entry name" value="Metallo-dependent hydrolases"/>
    <property type="match status" value="1"/>
</dbReference>
<accession>A0AAE0SIQ4</accession>
<evidence type="ECO:0000259" key="11">
    <source>
        <dbReference type="Pfam" id="PF00962"/>
    </source>
</evidence>
<dbReference type="Gene3D" id="3.20.20.140">
    <property type="entry name" value="Metal-dependent hydrolases"/>
    <property type="match status" value="1"/>
</dbReference>
<evidence type="ECO:0000256" key="4">
    <source>
        <dbReference type="ARBA" id="ARBA00012784"/>
    </source>
</evidence>
<evidence type="ECO:0000259" key="13">
    <source>
        <dbReference type="Pfam" id="PF08451"/>
    </source>
</evidence>
<dbReference type="InterPro" id="IPR014756">
    <property type="entry name" value="Ig_E-set"/>
</dbReference>
<dbReference type="Pfam" id="PF00962">
    <property type="entry name" value="A_deaminase"/>
    <property type="match status" value="1"/>
</dbReference>
<comment type="cofactor">
    <cofactor evidence="1">
        <name>Zn(2+)</name>
        <dbReference type="ChEBI" id="CHEBI:29105"/>
    </cofactor>
</comment>
<dbReference type="InterPro" id="IPR006330">
    <property type="entry name" value="Ado/ade_deaminase"/>
</dbReference>
<evidence type="ECO:0000256" key="10">
    <source>
        <dbReference type="SAM" id="SignalP"/>
    </source>
</evidence>
<keyword evidence="15" id="KW-1185">Reference proteome</keyword>
<dbReference type="InterPro" id="IPR001365">
    <property type="entry name" value="A_deaminase_dom"/>
</dbReference>
<evidence type="ECO:0000256" key="5">
    <source>
        <dbReference type="ARBA" id="ARBA00022525"/>
    </source>
</evidence>
<dbReference type="Pfam" id="PF01833">
    <property type="entry name" value="TIG"/>
    <property type="match status" value="1"/>
</dbReference>
<dbReference type="CDD" id="cd00603">
    <property type="entry name" value="IPT_PCSR"/>
    <property type="match status" value="1"/>
</dbReference>
<reference evidence="14" key="2">
    <citation type="journal article" date="2021" name="Genome Biol. Evol.">
        <title>Developing a high-quality reference genome for a parasitic bivalve with doubly uniparental inheritance (Bivalvia: Unionida).</title>
        <authorList>
            <person name="Smith C.H."/>
        </authorList>
    </citation>
    <scope>NUCLEOTIDE SEQUENCE</scope>
    <source>
        <strain evidence="14">CHS0354</strain>
        <tissue evidence="14">Mantle</tissue>
    </source>
</reference>
<dbReference type="SUPFAM" id="SSF81296">
    <property type="entry name" value="E set domains"/>
    <property type="match status" value="1"/>
</dbReference>
<organism evidence="14 15">
    <name type="scientific">Potamilus streckersoni</name>
    <dbReference type="NCBI Taxonomy" id="2493646"/>
    <lineage>
        <taxon>Eukaryota</taxon>
        <taxon>Metazoa</taxon>
        <taxon>Spiralia</taxon>
        <taxon>Lophotrochozoa</taxon>
        <taxon>Mollusca</taxon>
        <taxon>Bivalvia</taxon>
        <taxon>Autobranchia</taxon>
        <taxon>Heteroconchia</taxon>
        <taxon>Palaeoheterodonta</taxon>
        <taxon>Unionida</taxon>
        <taxon>Unionoidea</taxon>
        <taxon>Unionidae</taxon>
        <taxon>Ambleminae</taxon>
        <taxon>Lampsilini</taxon>
        <taxon>Potamilus</taxon>
    </lineage>
</organism>
<evidence type="ECO:0000256" key="1">
    <source>
        <dbReference type="ARBA" id="ARBA00001947"/>
    </source>
</evidence>
<dbReference type="GO" id="GO:0005615">
    <property type="term" value="C:extracellular space"/>
    <property type="evidence" value="ECO:0007669"/>
    <property type="project" value="InterPro"/>
</dbReference>
<evidence type="ECO:0000313" key="15">
    <source>
        <dbReference type="Proteomes" id="UP001195483"/>
    </source>
</evidence>
<dbReference type="GO" id="GO:0046872">
    <property type="term" value="F:metal ion binding"/>
    <property type="evidence" value="ECO:0007669"/>
    <property type="project" value="UniProtKB-KW"/>
</dbReference>
<evidence type="ECO:0000256" key="9">
    <source>
        <dbReference type="ARBA" id="ARBA00047764"/>
    </source>
</evidence>
<comment type="catalytic activity">
    <reaction evidence="9">
        <text>adenosine + H2O + H(+) = inosine + NH4(+)</text>
        <dbReference type="Rhea" id="RHEA:24408"/>
        <dbReference type="ChEBI" id="CHEBI:15377"/>
        <dbReference type="ChEBI" id="CHEBI:15378"/>
        <dbReference type="ChEBI" id="CHEBI:16335"/>
        <dbReference type="ChEBI" id="CHEBI:17596"/>
        <dbReference type="ChEBI" id="CHEBI:28938"/>
        <dbReference type="EC" id="3.5.4.4"/>
    </reaction>
</comment>
<dbReference type="GO" id="GO:0004000">
    <property type="term" value="F:adenosine deaminase activity"/>
    <property type="evidence" value="ECO:0007669"/>
    <property type="project" value="TreeGrafter"/>
</dbReference>
<dbReference type="Pfam" id="PF08451">
    <property type="entry name" value="A_deaminase_N"/>
    <property type="match status" value="1"/>
</dbReference>
<evidence type="ECO:0000256" key="2">
    <source>
        <dbReference type="ARBA" id="ARBA00004613"/>
    </source>
</evidence>
<dbReference type="PANTHER" id="PTHR11409">
    <property type="entry name" value="ADENOSINE DEAMINASE"/>
    <property type="match status" value="1"/>
</dbReference>
<dbReference type="FunFam" id="3.20.20.140:FF:000017">
    <property type="entry name" value="Adenosine deaminase 2"/>
    <property type="match status" value="1"/>
</dbReference>
<dbReference type="InterPro" id="IPR002909">
    <property type="entry name" value="IPT_dom"/>
</dbReference>
<evidence type="ECO:0000256" key="7">
    <source>
        <dbReference type="ARBA" id="ARBA00022729"/>
    </source>
</evidence>
<dbReference type="InterPro" id="IPR013783">
    <property type="entry name" value="Ig-like_fold"/>
</dbReference>
<dbReference type="EC" id="3.5.4.4" evidence="4"/>
<evidence type="ECO:0000256" key="3">
    <source>
        <dbReference type="ARBA" id="ARBA00006083"/>
    </source>
</evidence>
<reference evidence="14" key="3">
    <citation type="submission" date="2023-05" db="EMBL/GenBank/DDBJ databases">
        <authorList>
            <person name="Smith C.H."/>
        </authorList>
    </citation>
    <scope>NUCLEOTIDE SEQUENCE</scope>
    <source>
        <strain evidence="14">CHS0354</strain>
        <tissue evidence="14">Mantle</tissue>
    </source>
</reference>
<gene>
    <name evidence="14" type="ORF">CHS0354_037825</name>
</gene>
<proteinExistence type="inferred from homology"/>
<dbReference type="InterPro" id="IPR013659">
    <property type="entry name" value="A_deaminase_N"/>
</dbReference>
<dbReference type="GO" id="GO:0046103">
    <property type="term" value="P:inosine biosynthetic process"/>
    <property type="evidence" value="ECO:0007669"/>
    <property type="project" value="TreeGrafter"/>
</dbReference>
<dbReference type="Proteomes" id="UP001195483">
    <property type="component" value="Unassembled WGS sequence"/>
</dbReference>
<keyword evidence="6" id="KW-0479">Metal-binding</keyword>
<keyword evidence="5" id="KW-0964">Secreted</keyword>
<sequence length="639" mass="73550">MVSRCLCLFLLVGLVHGSSLTADFYEYEHSLKRNMLQEDERKFAGWNKDLNEDEEIVNNYLTYLKWQEFQNTRAAFIPSRPIQDYLNQIKASKVYEVLKKFPKGGSLHLHHNHVVSKSIILDIIINSSLYENLYVKTSEPNKWKLDILVNPPEGWTKLKDIQDDPKKFILTKLTFLNVMDDQARKYPTDSAIRWSLLEPLFDRTGSSLVNHVDIIKKHTEALLRAALDENIQYLETKSKAGKKVYILDSSATETHGKRFIDTDSGDKELQSISSVVENFIKTHPEFIGYKRVVNSFRRYSKERIMNDLHKAVNLSKNYPNLIAGYDLVAEEDLGYSLMFYQENFQTLLAAHDKLPYFFHAGETNWPDDLLTSMLPEDPVSTAANLYDAIILGAKRIGHGIALANHPYLMKVLKSKKIAIEANPVSNMLLGYVQDQRHHPAITYFRYGVPVVISADDPATFGYDLFTADWYEVFMGWGFDLADLRQLANNSLQYSAMSSSEKINAFEKWIKAWNKFIQEMKTEACGLHFNSDQPFISNIFPRESYFPGSTKVEVFGRNFERSICQTVLCKFGDYTSKALYVNNNQITCNSPIYFKSSYQAERQKASFPFSISFDNGTTFLSTNLTFTFMPCYSRIKSVHY</sequence>
<comment type="caution">
    <text evidence="14">The sequence shown here is derived from an EMBL/GenBank/DDBJ whole genome shotgun (WGS) entry which is preliminary data.</text>
</comment>
<evidence type="ECO:0000256" key="6">
    <source>
        <dbReference type="ARBA" id="ARBA00022723"/>
    </source>
</evidence>
<evidence type="ECO:0000256" key="8">
    <source>
        <dbReference type="ARBA" id="ARBA00022801"/>
    </source>
</evidence>
<keyword evidence="7 10" id="KW-0732">Signal</keyword>
<dbReference type="InterPro" id="IPR032466">
    <property type="entry name" value="Metal_Hydrolase"/>
</dbReference>
<name>A0AAE0SIQ4_9BIVA</name>
<evidence type="ECO:0000259" key="12">
    <source>
        <dbReference type="Pfam" id="PF01833"/>
    </source>
</evidence>
<comment type="similarity">
    <text evidence="3">Belongs to the metallo-dependent hydrolases superfamily. Adenosine and AMP deaminases family. ADGF subfamily.</text>
</comment>
<feature type="signal peptide" evidence="10">
    <location>
        <begin position="1"/>
        <end position="17"/>
    </location>
</feature>
<dbReference type="GO" id="GO:0006154">
    <property type="term" value="P:adenosine catabolic process"/>
    <property type="evidence" value="ECO:0007669"/>
    <property type="project" value="TreeGrafter"/>
</dbReference>
<dbReference type="Gene3D" id="2.60.40.10">
    <property type="entry name" value="Immunoglobulins"/>
    <property type="match status" value="1"/>
</dbReference>
<feature type="domain" description="Adenosine/AMP deaminase N-terminal" evidence="13">
    <location>
        <begin position="15"/>
        <end position="98"/>
    </location>
</feature>
<comment type="subcellular location">
    <subcellularLocation>
        <location evidence="2">Secreted</location>
    </subcellularLocation>
</comment>
<dbReference type="AlphaFoldDB" id="A0AAE0SIQ4"/>
<evidence type="ECO:0000313" key="14">
    <source>
        <dbReference type="EMBL" id="KAK3592689.1"/>
    </source>
</evidence>
<protein>
    <recommendedName>
        <fullName evidence="4">adenosine deaminase</fullName>
        <ecNumber evidence="4">3.5.4.4</ecNumber>
    </recommendedName>
</protein>
<feature type="domain" description="Adenosine deaminase" evidence="11">
    <location>
        <begin position="292"/>
        <end position="505"/>
    </location>
</feature>